<reference evidence="5" key="1">
    <citation type="submission" date="2025-08" db="UniProtKB">
        <authorList>
            <consortium name="RefSeq"/>
        </authorList>
    </citation>
    <scope>IDENTIFICATION</scope>
</reference>
<keyword evidence="1" id="KW-0808">Transferase</keyword>
<dbReference type="GO" id="GO:0008168">
    <property type="term" value="F:methyltransferase activity"/>
    <property type="evidence" value="ECO:0007669"/>
    <property type="project" value="UniProtKB-KW"/>
</dbReference>
<dbReference type="InterPro" id="IPR019410">
    <property type="entry name" value="Methyltransf_16"/>
</dbReference>
<feature type="region of interest" description="Disordered" evidence="3">
    <location>
        <begin position="1124"/>
        <end position="1143"/>
    </location>
</feature>
<dbReference type="PANTHER" id="PTHR14614">
    <property type="entry name" value="HEPATOCELLULAR CARCINOMA-ASSOCIATED ANTIGEN"/>
    <property type="match status" value="1"/>
</dbReference>
<feature type="region of interest" description="Disordered" evidence="3">
    <location>
        <begin position="378"/>
        <end position="447"/>
    </location>
</feature>
<dbReference type="PANTHER" id="PTHR14614:SF13">
    <property type="entry name" value="PROTEIN-LYSINE METHYLTRANSFERASE METTL21C"/>
    <property type="match status" value="1"/>
</dbReference>
<dbReference type="Gene3D" id="3.40.50.150">
    <property type="entry name" value="Vaccinia Virus protein VP39"/>
    <property type="match status" value="3"/>
</dbReference>
<feature type="compositionally biased region" description="Polar residues" evidence="3">
    <location>
        <begin position="1131"/>
        <end position="1143"/>
    </location>
</feature>
<sequence length="1366" mass="155041">MIHDEMNKTKDTNEQTLKKGRRQKLKVELNMNVSYDDRDRLANNMLGPEDDSHQQVEHEETNDTERECCGEDDEHEVEEIENGVVDDSYDDEEQKCEENEIMKASENPDTKSASKSTWSTSFYYRPEKEIHNFAGCKICIYESLDSYGSMIWPGSVALCTYLDSPAGRQQVNLLDKSAIEIGAGTGLLSIVATLLGAKVTATDLPEILGNLRCNLSRNTKWRCRHPAQVAALSWAHDLENTFPRSGPRYDYVLAADVVYHHSYLDELLVTMIHFCQPGTVMIWSNKIRFEADLGFIERFKEAFHTTLLAEEDEVRIYMATAREVQEDSGHMIQTEEQREEKDQTVKEEETVGPMEDVMTENKIGIIQEGKTLICSDEDVEGREKERNAEEKHEDKHVIENRERNGDVKINTDASNGLKEGEDDFKNEDEKYQQEIDELNPSVSYETHNTDGFIQNEMYEQSFTQNSNKAINDPSVTERDEAEISRASSQESQQGNNILVEIPQDEGHLDTKKTFRDTDNEHHKVVQEIKEEEWNNKHEMNKNKHICEQIIHRGLTQAPEKVEINTNVSHMYGDCVANDMLGLKQHSAPEVSNEHNDDLEGECCEEDDEGECCEEDDDLEGECCEEDDEGECCEEDDDLEGECCEEDDEGECCEEDDEGECCEEDDDLEGECCEEDDEGECCEEDEVDEGEQTASGDVGDSYGKAQQDGGKENVKTSENHVTKMTHKSTWSPSLYYRPEKEMHNFAGCEICIYESLDSYGSMIWPGSVALCTYLDTPAGRQQVNLLDKSAIEIGAGTGLLSIVATLLGAKVTATDLPEILGNLRCNLSRNTKWRCRHPAQVAALSWAHDLEHTFPRSGPRYDYVLAADVVYHHSYLDELLVTMIHFCQPGTVMIWSNKIRFETDLGFIERFKEAFHTTLLAEEDEVRIYMATAREVQEDSGQMMQTEKHWEEKDQTVKEEETVGPMEDIITENKIGIIQEGKTLICLDEDVEGREQERNAEEKHEDKHVIENRERIGNVKINTDASNGLKEGEDDFKNQEKEQTVKEEDNVCPTEDVMTENKIGIIQEGKKPRCIDEDVEGREQERNAEEKHDKDVNYEKSERIGNASDGQKEGKHYLENEYEEYEDKVDQNTHSGTLESNGLNSKSNQAHVQVLPHRPLDHSDPGREIHNFVGCEITVQRWHGGKCGPATVTLCKFLETNTQQVNFHGKSVLELGAGTGMVSIVASLLGAWVTATDLPEVLESLTENLDANTKGRSKYSPQVEVLPWGHNLARSFPVSIYHYDYILAADVVYSRHGNLNELLDTMCHFCQHGTTLIWANEFHHKSDLAFKAKLKKALHTKLLVEVGDVKIYIARGKVTGTPSSWTI</sequence>
<feature type="compositionally biased region" description="Basic and acidic residues" evidence="3">
    <location>
        <begin position="1034"/>
        <end position="1048"/>
    </location>
</feature>
<feature type="region of interest" description="Disordered" evidence="3">
    <location>
        <begin position="682"/>
        <end position="722"/>
    </location>
</feature>
<keyword evidence="2" id="KW-0949">S-adenosyl-L-methionine</keyword>
<feature type="compositionally biased region" description="Basic and acidic residues" evidence="3">
    <location>
        <begin position="1074"/>
        <end position="1102"/>
    </location>
</feature>
<feature type="compositionally biased region" description="Basic and acidic residues" evidence="3">
    <location>
        <begin position="708"/>
        <end position="720"/>
    </location>
</feature>
<feature type="region of interest" description="Disordered" evidence="3">
    <location>
        <begin position="464"/>
        <end position="495"/>
    </location>
</feature>
<organism evidence="4 5">
    <name type="scientific">Clupea harengus</name>
    <name type="common">Atlantic herring</name>
    <dbReference type="NCBI Taxonomy" id="7950"/>
    <lineage>
        <taxon>Eukaryota</taxon>
        <taxon>Metazoa</taxon>
        <taxon>Chordata</taxon>
        <taxon>Craniata</taxon>
        <taxon>Vertebrata</taxon>
        <taxon>Euteleostomi</taxon>
        <taxon>Actinopterygii</taxon>
        <taxon>Neopterygii</taxon>
        <taxon>Teleostei</taxon>
        <taxon>Clupei</taxon>
        <taxon>Clupeiformes</taxon>
        <taxon>Clupeoidei</taxon>
        <taxon>Clupeidae</taxon>
        <taxon>Clupea</taxon>
    </lineage>
</organism>
<feature type="region of interest" description="Disordered" evidence="3">
    <location>
        <begin position="1"/>
        <end position="73"/>
    </location>
</feature>
<evidence type="ECO:0000256" key="3">
    <source>
        <dbReference type="SAM" id="MobiDB-lite"/>
    </source>
</evidence>
<dbReference type="GeneID" id="105896560"/>
<keyword evidence="1" id="KW-0489">Methyltransferase</keyword>
<feature type="compositionally biased region" description="Basic and acidic residues" evidence="3">
    <location>
        <begin position="1"/>
        <end position="17"/>
    </location>
</feature>
<dbReference type="SUPFAM" id="SSF53335">
    <property type="entry name" value="S-adenosyl-L-methionine-dependent methyltransferases"/>
    <property type="match status" value="3"/>
</dbReference>
<feature type="compositionally biased region" description="Polar residues" evidence="3">
    <location>
        <begin position="485"/>
        <end position="495"/>
    </location>
</feature>
<dbReference type="Pfam" id="PF10294">
    <property type="entry name" value="Methyltransf_16"/>
    <property type="match status" value="3"/>
</dbReference>
<proteinExistence type="predicted"/>
<protein>
    <submittedName>
        <fullName evidence="5">Uncharacterized protein LOC105896560 isoform X1</fullName>
    </submittedName>
</protein>
<evidence type="ECO:0000313" key="4">
    <source>
        <dbReference type="Proteomes" id="UP000515152"/>
    </source>
</evidence>
<dbReference type="InterPro" id="IPR029063">
    <property type="entry name" value="SAM-dependent_MTases_sf"/>
</dbReference>
<evidence type="ECO:0000256" key="2">
    <source>
        <dbReference type="ARBA" id="ARBA00022691"/>
    </source>
</evidence>
<accession>A0A8M1K971</accession>
<feature type="region of interest" description="Disordered" evidence="3">
    <location>
        <begin position="1074"/>
        <end position="1112"/>
    </location>
</feature>
<evidence type="ECO:0000256" key="1">
    <source>
        <dbReference type="ARBA" id="ARBA00022603"/>
    </source>
</evidence>
<feature type="region of interest" description="Disordered" evidence="3">
    <location>
        <begin position="326"/>
        <end position="349"/>
    </location>
</feature>
<dbReference type="GO" id="GO:0032259">
    <property type="term" value="P:methylation"/>
    <property type="evidence" value="ECO:0007669"/>
    <property type="project" value="UniProtKB-KW"/>
</dbReference>
<feature type="compositionally biased region" description="Basic and acidic residues" evidence="3">
    <location>
        <begin position="50"/>
        <end position="69"/>
    </location>
</feature>
<name>A0A8M1K971_CLUHA</name>
<dbReference type="OrthoDB" id="413520at2759"/>
<dbReference type="Proteomes" id="UP000515152">
    <property type="component" value="Chromosome 21"/>
</dbReference>
<evidence type="ECO:0000313" key="5">
    <source>
        <dbReference type="RefSeq" id="XP_042558783.1"/>
    </source>
</evidence>
<gene>
    <name evidence="5" type="primary">LOC105896560</name>
</gene>
<dbReference type="RefSeq" id="XP_042558783.1">
    <property type="nucleotide sequence ID" value="XM_042702849.1"/>
</dbReference>
<feature type="region of interest" description="Disordered" evidence="3">
    <location>
        <begin position="1018"/>
        <end position="1049"/>
    </location>
</feature>
<feature type="compositionally biased region" description="Basic and acidic residues" evidence="3">
    <location>
        <begin position="381"/>
        <end position="406"/>
    </location>
</feature>
<keyword evidence="4" id="KW-1185">Reference proteome</keyword>
<dbReference type="CDD" id="cd02440">
    <property type="entry name" value="AdoMet_MTases"/>
    <property type="match status" value="2"/>
</dbReference>